<dbReference type="PANTHER" id="PTHR11066">
    <property type="entry name" value="ACYL-COA THIOESTERASE"/>
    <property type="match status" value="1"/>
</dbReference>
<dbReference type="Gene3D" id="2.40.160.210">
    <property type="entry name" value="Acyl-CoA thioesterase, double hotdog domain"/>
    <property type="match status" value="1"/>
</dbReference>
<dbReference type="Pfam" id="PF13622">
    <property type="entry name" value="4HBT_3"/>
    <property type="match status" value="1"/>
</dbReference>
<dbReference type="CDD" id="cd03445">
    <property type="entry name" value="Thioesterase_II_repeat2"/>
    <property type="match status" value="1"/>
</dbReference>
<feature type="region of interest" description="Disordered" evidence="3">
    <location>
        <begin position="366"/>
        <end position="390"/>
    </location>
</feature>
<reference evidence="6 7" key="1">
    <citation type="submission" date="2017-01" db="EMBL/GenBank/DDBJ databases">
        <title>The recent genome duplication of the halophilic yeast Hortaea werneckii: insights from long-read sequencing.</title>
        <authorList>
            <person name="Sinha S."/>
            <person name="Flibotte S."/>
            <person name="Neira M."/>
            <person name="Lenassi M."/>
            <person name="Gostincar C."/>
            <person name="Stajich J.E."/>
            <person name="Nislow C.E."/>
        </authorList>
    </citation>
    <scope>NUCLEOTIDE SEQUENCE [LARGE SCALE GENOMIC DNA]</scope>
    <source>
        <strain evidence="6 7">EXF-2000</strain>
    </source>
</reference>
<evidence type="ECO:0000313" key="6">
    <source>
        <dbReference type="EMBL" id="OTA28237.1"/>
    </source>
</evidence>
<dbReference type="Pfam" id="PF20789">
    <property type="entry name" value="4HBT_3C"/>
    <property type="match status" value="1"/>
</dbReference>
<dbReference type="InterPro" id="IPR049450">
    <property type="entry name" value="ACOT8-like_C"/>
</dbReference>
<proteinExistence type="inferred from homology"/>
<evidence type="ECO:0000256" key="3">
    <source>
        <dbReference type="SAM" id="MobiDB-lite"/>
    </source>
</evidence>
<feature type="region of interest" description="Disordered" evidence="3">
    <location>
        <begin position="1"/>
        <end position="27"/>
    </location>
</feature>
<dbReference type="InterPro" id="IPR003703">
    <property type="entry name" value="Acyl_CoA_thio"/>
</dbReference>
<dbReference type="InterPro" id="IPR049449">
    <property type="entry name" value="TesB_ACOT8-like_N"/>
</dbReference>
<dbReference type="CDD" id="cd03444">
    <property type="entry name" value="Thioesterase_II_repeat1"/>
    <property type="match status" value="1"/>
</dbReference>
<gene>
    <name evidence="6" type="ORF">BTJ68_10623</name>
</gene>
<dbReference type="GO" id="GO:0009062">
    <property type="term" value="P:fatty acid catabolic process"/>
    <property type="evidence" value="ECO:0007669"/>
    <property type="project" value="TreeGrafter"/>
</dbReference>
<dbReference type="GO" id="GO:0047617">
    <property type="term" value="F:fatty acyl-CoA hydrolase activity"/>
    <property type="evidence" value="ECO:0007669"/>
    <property type="project" value="InterPro"/>
</dbReference>
<sequence>MRKAEQDHEHARFGLGTDNRGDELRPSSRHDATLQMCLQLHLHARCALLNYLPFAQLVHLEQVDERTYRSTAPPFSPGGDVGIGRAYGGHVYMQAAWAACQTVGSGFLLHHVSGNFLLPGLTNLPFIYKVHLIRDGRSYATRILNVTQAKGKGICFTCTCSFKLDETSPLDAQEKVNIEDKYQSVLAGKRPEDFEECPGMDVPWYWKRREETGFNDAFPGLEARKVDMGSYNDDRHPLDRRQLILYRTLGEMTNDPNMHLCAHLYASDRNSLFIVANHFDVGDIFTQMGSLVHTVVFHTGMKELLLGPSKGGMSWLDDPRGRWFCKEDFSDRIAAGRGLFHSKVWAPDGTHVISILQDGMIRVTKKPNATPEEKETVRRKELGWKPREKL</sequence>
<feature type="domain" description="Acyl-CoA thioesterase-like C-terminal" evidence="5">
    <location>
        <begin position="249"/>
        <end position="361"/>
    </location>
</feature>
<dbReference type="InterPro" id="IPR042171">
    <property type="entry name" value="Acyl-CoA_hotdog"/>
</dbReference>
<dbReference type="InParanoid" id="A0A1Z5T0R6"/>
<dbReference type="Proteomes" id="UP000194280">
    <property type="component" value="Unassembled WGS sequence"/>
</dbReference>
<dbReference type="SUPFAM" id="SSF54637">
    <property type="entry name" value="Thioesterase/thiol ester dehydrase-isomerase"/>
    <property type="match status" value="2"/>
</dbReference>
<dbReference type="GO" id="GO:0005782">
    <property type="term" value="C:peroxisomal matrix"/>
    <property type="evidence" value="ECO:0007669"/>
    <property type="project" value="UniProtKB-SubCell"/>
</dbReference>
<evidence type="ECO:0008006" key="8">
    <source>
        <dbReference type="Google" id="ProtNLM"/>
    </source>
</evidence>
<keyword evidence="7" id="KW-1185">Reference proteome</keyword>
<evidence type="ECO:0000313" key="7">
    <source>
        <dbReference type="Proteomes" id="UP000194280"/>
    </source>
</evidence>
<dbReference type="OrthoDB" id="68328at2759"/>
<comment type="caution">
    <text evidence="6">The sequence shown here is derived from an EMBL/GenBank/DDBJ whole genome shotgun (WGS) entry which is preliminary data.</text>
</comment>
<dbReference type="VEuPathDB" id="FungiDB:BTJ68_10623"/>
<organism evidence="6 7">
    <name type="scientific">Hortaea werneckii EXF-2000</name>
    <dbReference type="NCBI Taxonomy" id="1157616"/>
    <lineage>
        <taxon>Eukaryota</taxon>
        <taxon>Fungi</taxon>
        <taxon>Dikarya</taxon>
        <taxon>Ascomycota</taxon>
        <taxon>Pezizomycotina</taxon>
        <taxon>Dothideomycetes</taxon>
        <taxon>Dothideomycetidae</taxon>
        <taxon>Mycosphaerellales</taxon>
        <taxon>Teratosphaeriaceae</taxon>
        <taxon>Hortaea</taxon>
    </lineage>
</organism>
<feature type="domain" description="Acyl-CoA thioesterase-like N-terminal HotDog" evidence="4">
    <location>
        <begin position="82"/>
        <end position="162"/>
    </location>
</feature>
<feature type="compositionally biased region" description="Basic and acidic residues" evidence="3">
    <location>
        <begin position="1"/>
        <end position="12"/>
    </location>
</feature>
<feature type="compositionally biased region" description="Basic and acidic residues" evidence="3">
    <location>
        <begin position="371"/>
        <end position="390"/>
    </location>
</feature>
<dbReference type="InterPro" id="IPR029069">
    <property type="entry name" value="HotDog_dom_sf"/>
</dbReference>
<dbReference type="EMBL" id="MUNK01000163">
    <property type="protein sequence ID" value="OTA28237.1"/>
    <property type="molecule type" value="Genomic_DNA"/>
</dbReference>
<dbReference type="STRING" id="1157616.A0A1Z5T0R6"/>
<accession>A0A1Z5T0R6</accession>
<protein>
    <recommendedName>
        <fullName evidence="8">Acyl-CoA thioesterase II</fullName>
    </recommendedName>
</protein>
<evidence type="ECO:0000256" key="2">
    <source>
        <dbReference type="ARBA" id="ARBA00022801"/>
    </source>
</evidence>
<dbReference type="AlphaFoldDB" id="A0A1Z5T0R6"/>
<dbReference type="PANTHER" id="PTHR11066:SF64">
    <property type="entry name" value="ACYL-COA THIOESTERASE (AFU_ORTHOLOGUE AFUA_1G12060)"/>
    <property type="match status" value="1"/>
</dbReference>
<keyword evidence="2" id="KW-0378">Hydrolase</keyword>
<evidence type="ECO:0000259" key="5">
    <source>
        <dbReference type="Pfam" id="PF20789"/>
    </source>
</evidence>
<evidence type="ECO:0000256" key="1">
    <source>
        <dbReference type="ARBA" id="ARBA00006538"/>
    </source>
</evidence>
<name>A0A1Z5T0R6_HORWE</name>
<comment type="similarity">
    <text evidence="1">Belongs to the C/M/P thioester hydrolase family.</text>
</comment>
<evidence type="ECO:0000259" key="4">
    <source>
        <dbReference type="Pfam" id="PF13622"/>
    </source>
</evidence>
<dbReference type="GO" id="GO:0006637">
    <property type="term" value="P:acyl-CoA metabolic process"/>
    <property type="evidence" value="ECO:0007669"/>
    <property type="project" value="InterPro"/>
</dbReference>